<dbReference type="Pfam" id="PF00168">
    <property type="entry name" value="C2"/>
    <property type="match status" value="1"/>
</dbReference>
<evidence type="ECO:0000313" key="3">
    <source>
        <dbReference type="EMBL" id="KAJ8304710.1"/>
    </source>
</evidence>
<evidence type="ECO:0000256" key="1">
    <source>
        <dbReference type="SAM" id="MobiDB-lite"/>
    </source>
</evidence>
<feature type="domain" description="IPT/TIG" evidence="2">
    <location>
        <begin position="220"/>
        <end position="308"/>
    </location>
</feature>
<dbReference type="InterPro" id="IPR002909">
    <property type="entry name" value="IPT_dom"/>
</dbReference>
<accession>A0ABQ9EMT8</accession>
<feature type="compositionally biased region" description="Acidic residues" evidence="1">
    <location>
        <begin position="186"/>
        <end position="195"/>
    </location>
</feature>
<dbReference type="InterPro" id="IPR035892">
    <property type="entry name" value="C2_domain_sf"/>
</dbReference>
<keyword evidence="4" id="KW-1185">Reference proteome</keyword>
<sequence length="394" mass="43508">MSAATTEPDEITVIGRHKFSVIFGIGSKKYRTAVVKDATGCPEWNEESVIQCNNILDQVFFQVTEKDDIIGQVNIPVTSLHGHPGKTIKGQLQPHKKCPNPQGALFYQCYVSSRRPAHKPIIKNGVEAVSQSPNTFKQRHSLANFTPVMTLKGKKEKRHSISTLNKKISRSIHDLLGFGNKHSEKEDDINEDDEPQNNLGPKYSTRFMSIGSGLDSAGHVPIIISVTPKEGLVMGGTRITIEGRNLGFSRSDIIDLLICEVDCLDMLEYESPNRIYCTAKPSTPGKGDIIIETKSGGIGTLRNAFTYCEELPSKRVNPIESEEKQKKRASEGILSINSKQNGTLKPPTTPPPPSRPPGRPPGRPPPDLGPSRQELMAEIERLKKENDGKKIKQF</sequence>
<feature type="compositionally biased region" description="Basic and acidic residues" evidence="1">
    <location>
        <begin position="321"/>
        <end position="330"/>
    </location>
</feature>
<reference evidence="3 4" key="1">
    <citation type="submission" date="2022-12" db="EMBL/GenBank/DDBJ databases">
        <title>Chromosome-level genome of Tegillarca granosa.</title>
        <authorList>
            <person name="Kim J."/>
        </authorList>
    </citation>
    <scope>NUCLEOTIDE SEQUENCE [LARGE SCALE GENOMIC DNA]</scope>
    <source>
        <strain evidence="3">Teg-2019</strain>
        <tissue evidence="3">Adductor muscle</tissue>
    </source>
</reference>
<organism evidence="3 4">
    <name type="scientific">Tegillarca granosa</name>
    <name type="common">Malaysian cockle</name>
    <name type="synonym">Anadara granosa</name>
    <dbReference type="NCBI Taxonomy" id="220873"/>
    <lineage>
        <taxon>Eukaryota</taxon>
        <taxon>Metazoa</taxon>
        <taxon>Spiralia</taxon>
        <taxon>Lophotrochozoa</taxon>
        <taxon>Mollusca</taxon>
        <taxon>Bivalvia</taxon>
        <taxon>Autobranchia</taxon>
        <taxon>Pteriomorphia</taxon>
        <taxon>Arcoida</taxon>
        <taxon>Arcoidea</taxon>
        <taxon>Arcidae</taxon>
        <taxon>Tegillarca</taxon>
    </lineage>
</organism>
<dbReference type="Gene3D" id="2.60.40.10">
    <property type="entry name" value="Immunoglobulins"/>
    <property type="match status" value="1"/>
</dbReference>
<dbReference type="Pfam" id="PF01833">
    <property type="entry name" value="TIG"/>
    <property type="match status" value="1"/>
</dbReference>
<protein>
    <recommendedName>
        <fullName evidence="2">IPT/TIG domain-containing protein</fullName>
    </recommendedName>
</protein>
<dbReference type="SUPFAM" id="SSF49562">
    <property type="entry name" value="C2 domain (Calcium/lipid-binding domain, CaLB)"/>
    <property type="match status" value="1"/>
</dbReference>
<dbReference type="InterPro" id="IPR014756">
    <property type="entry name" value="Ig_E-set"/>
</dbReference>
<feature type="region of interest" description="Disordered" evidence="1">
    <location>
        <begin position="179"/>
        <end position="201"/>
    </location>
</feature>
<dbReference type="Proteomes" id="UP001217089">
    <property type="component" value="Unassembled WGS sequence"/>
</dbReference>
<dbReference type="SMART" id="SM00429">
    <property type="entry name" value="IPT"/>
    <property type="match status" value="1"/>
</dbReference>
<evidence type="ECO:0000259" key="2">
    <source>
        <dbReference type="SMART" id="SM00429"/>
    </source>
</evidence>
<comment type="caution">
    <text evidence="3">The sequence shown here is derived from an EMBL/GenBank/DDBJ whole genome shotgun (WGS) entry which is preliminary data.</text>
</comment>
<dbReference type="CDD" id="cd00603">
    <property type="entry name" value="IPT_PCSR"/>
    <property type="match status" value="1"/>
</dbReference>
<dbReference type="InterPro" id="IPR013783">
    <property type="entry name" value="Ig-like_fold"/>
</dbReference>
<dbReference type="Gene3D" id="2.60.40.150">
    <property type="entry name" value="C2 domain"/>
    <property type="match status" value="1"/>
</dbReference>
<name>A0ABQ9EMT8_TEGGR</name>
<feature type="region of interest" description="Disordered" evidence="1">
    <location>
        <begin position="318"/>
        <end position="373"/>
    </location>
</feature>
<dbReference type="EMBL" id="JARBDR010000903">
    <property type="protein sequence ID" value="KAJ8304710.1"/>
    <property type="molecule type" value="Genomic_DNA"/>
</dbReference>
<proteinExistence type="predicted"/>
<dbReference type="SUPFAM" id="SSF81296">
    <property type="entry name" value="E set domains"/>
    <property type="match status" value="1"/>
</dbReference>
<dbReference type="InterPro" id="IPR000008">
    <property type="entry name" value="C2_dom"/>
</dbReference>
<dbReference type="CDD" id="cd00030">
    <property type="entry name" value="C2"/>
    <property type="match status" value="1"/>
</dbReference>
<evidence type="ECO:0000313" key="4">
    <source>
        <dbReference type="Proteomes" id="UP001217089"/>
    </source>
</evidence>
<gene>
    <name evidence="3" type="ORF">KUTeg_018293</name>
</gene>
<feature type="compositionally biased region" description="Pro residues" evidence="1">
    <location>
        <begin position="347"/>
        <end position="368"/>
    </location>
</feature>